<evidence type="ECO:0000256" key="1">
    <source>
        <dbReference type="SAM" id="Phobius"/>
    </source>
</evidence>
<feature type="transmembrane region" description="Helical" evidence="1">
    <location>
        <begin position="65"/>
        <end position="83"/>
    </location>
</feature>
<dbReference type="EMBL" id="AZGZ01000003">
    <property type="protein sequence ID" value="KZZ96207.1"/>
    <property type="molecule type" value="Genomic_DNA"/>
</dbReference>
<dbReference type="OrthoDB" id="10344929at2759"/>
<organism evidence="2 3">
    <name type="scientific">Ascosphaera apis ARSEF 7405</name>
    <dbReference type="NCBI Taxonomy" id="392613"/>
    <lineage>
        <taxon>Eukaryota</taxon>
        <taxon>Fungi</taxon>
        <taxon>Dikarya</taxon>
        <taxon>Ascomycota</taxon>
        <taxon>Pezizomycotina</taxon>
        <taxon>Eurotiomycetes</taxon>
        <taxon>Eurotiomycetidae</taxon>
        <taxon>Onygenales</taxon>
        <taxon>Ascosphaeraceae</taxon>
        <taxon>Ascosphaera</taxon>
    </lineage>
</organism>
<evidence type="ECO:0000313" key="2">
    <source>
        <dbReference type="EMBL" id="KZZ96207.1"/>
    </source>
</evidence>
<accession>A0A168C6L5</accession>
<gene>
    <name evidence="2" type="ORF">AAP_00980</name>
</gene>
<keyword evidence="3" id="KW-1185">Reference proteome</keyword>
<evidence type="ECO:0000313" key="3">
    <source>
        <dbReference type="Proteomes" id="UP000242877"/>
    </source>
</evidence>
<keyword evidence="1" id="KW-0812">Transmembrane</keyword>
<dbReference type="VEuPathDB" id="FungiDB:AAP_00980"/>
<feature type="transmembrane region" description="Helical" evidence="1">
    <location>
        <begin position="31"/>
        <end position="53"/>
    </location>
</feature>
<name>A0A168C6L5_9EURO</name>
<proteinExistence type="predicted"/>
<reference evidence="2 3" key="1">
    <citation type="journal article" date="2016" name="Genome Biol. Evol.">
        <title>Divergent and convergent evolution of fungal pathogenicity.</title>
        <authorList>
            <person name="Shang Y."/>
            <person name="Xiao G."/>
            <person name="Zheng P."/>
            <person name="Cen K."/>
            <person name="Zhan S."/>
            <person name="Wang C."/>
        </authorList>
    </citation>
    <scope>NUCLEOTIDE SEQUENCE [LARGE SCALE GENOMIC DNA]</scope>
    <source>
        <strain evidence="2 3">ARSEF 7405</strain>
    </source>
</reference>
<dbReference type="Proteomes" id="UP000242877">
    <property type="component" value="Unassembled WGS sequence"/>
</dbReference>
<feature type="transmembrane region" description="Helical" evidence="1">
    <location>
        <begin position="197"/>
        <end position="220"/>
    </location>
</feature>
<dbReference type="AlphaFoldDB" id="A0A168C6L5"/>
<sequence length="227" mass="25725">MFESWVSAFLAVVRRDPDDPRTHLMRLGEMVYWWISIVAIMIAFVLLGLGIHLHLNLDKKRKPDMAISAAVVGAFVQIAPFLLPSMMKGIVTWWRRRRMGVSDYFVSPREQARIAHHVFKLNMVNYFIGFGVSMAATVVWAKAPAPKLRSGQRLSLDSNCGGFLLANSTTVIKPPNGTMDYILPNTHQLCYEANASFTMLCIFAIMQVVELFAEMLIFTLPRKVLFQ</sequence>
<keyword evidence="1" id="KW-0472">Membrane</keyword>
<keyword evidence="1" id="KW-1133">Transmembrane helix</keyword>
<feature type="transmembrane region" description="Helical" evidence="1">
    <location>
        <begin position="123"/>
        <end position="143"/>
    </location>
</feature>
<comment type="caution">
    <text evidence="2">The sequence shown here is derived from an EMBL/GenBank/DDBJ whole genome shotgun (WGS) entry which is preliminary data.</text>
</comment>
<protein>
    <submittedName>
        <fullName evidence="2">Uncharacterized protein</fullName>
    </submittedName>
</protein>